<evidence type="ECO:0000313" key="3">
    <source>
        <dbReference type="Proteomes" id="UP000530514"/>
    </source>
</evidence>
<dbReference type="RefSeq" id="WP_033101346.1">
    <property type="nucleotide sequence ID" value="NZ_JACEIP010000015.1"/>
</dbReference>
<comment type="caution">
    <text evidence="2">The sequence shown here is derived from an EMBL/GenBank/DDBJ whole genome shotgun (WGS) entry which is preliminary data.</text>
</comment>
<dbReference type="OrthoDB" id="2990722at2"/>
<protein>
    <submittedName>
        <fullName evidence="2">Uncharacterized protein</fullName>
    </submittedName>
</protein>
<feature type="transmembrane region" description="Helical" evidence="1">
    <location>
        <begin position="57"/>
        <end position="83"/>
    </location>
</feature>
<dbReference type="AlphaFoldDB" id="A0A7W1XB56"/>
<reference evidence="2 3" key="1">
    <citation type="submission" date="2020-07" db="EMBL/GenBank/DDBJ databases">
        <authorList>
            <person name="Feng H."/>
        </authorList>
    </citation>
    <scope>NUCLEOTIDE SEQUENCE [LARGE SCALE GENOMIC DNA]</scope>
    <source>
        <strain evidence="3">s-11</strain>
    </source>
</reference>
<proteinExistence type="predicted"/>
<feature type="transmembrane region" description="Helical" evidence="1">
    <location>
        <begin position="200"/>
        <end position="216"/>
    </location>
</feature>
<evidence type="ECO:0000313" key="2">
    <source>
        <dbReference type="EMBL" id="MBA4543371.1"/>
    </source>
</evidence>
<accession>A0A7W1XB56</accession>
<dbReference type="EMBL" id="JACEIP010000015">
    <property type="protein sequence ID" value="MBA4543371.1"/>
    <property type="molecule type" value="Genomic_DNA"/>
</dbReference>
<organism evidence="2 3">
    <name type="scientific">Thermoactinomyces daqus</name>
    <dbReference type="NCBI Taxonomy" id="1329516"/>
    <lineage>
        <taxon>Bacteria</taxon>
        <taxon>Bacillati</taxon>
        <taxon>Bacillota</taxon>
        <taxon>Bacilli</taxon>
        <taxon>Bacillales</taxon>
        <taxon>Thermoactinomycetaceae</taxon>
        <taxon>Thermoactinomyces</taxon>
    </lineage>
</organism>
<feature type="transmembrane region" description="Helical" evidence="1">
    <location>
        <begin position="141"/>
        <end position="163"/>
    </location>
</feature>
<gene>
    <name evidence="2" type="ORF">H1164_10735</name>
</gene>
<feature type="transmembrane region" description="Helical" evidence="1">
    <location>
        <begin position="95"/>
        <end position="120"/>
    </location>
</feature>
<feature type="transmembrane region" description="Helical" evidence="1">
    <location>
        <begin position="175"/>
        <end position="193"/>
    </location>
</feature>
<dbReference type="Proteomes" id="UP000530514">
    <property type="component" value="Unassembled WGS sequence"/>
</dbReference>
<evidence type="ECO:0000256" key="1">
    <source>
        <dbReference type="SAM" id="Phobius"/>
    </source>
</evidence>
<keyword evidence="1" id="KW-0472">Membrane</keyword>
<keyword evidence="1" id="KW-0812">Transmembrane</keyword>
<sequence>MKTAPPHGVRKPWFSWVFKGSACLHFVSVLLILFVLLQMAKQPWLSRSVYFLEHEKWVMLAWVSSFLAVLSFLAIYTILLFALNDRFRIILQWAWLIQLIGGAVFLLYHLVQMLLFPLMVHLFLQMPTLNLIRHLEEWDSLLIRMVGVFGPTCWAIGGLIYTAVMFRTREFSPFLSWWSLLVWTVVLAGVVSFRWMGFHVSFLQGFAIFIFIPWLWNMGEQVKSGFSN</sequence>
<keyword evidence="1" id="KW-1133">Transmembrane helix</keyword>
<feature type="transmembrane region" description="Helical" evidence="1">
    <location>
        <begin position="16"/>
        <end position="37"/>
    </location>
</feature>
<keyword evidence="3" id="KW-1185">Reference proteome</keyword>
<name>A0A7W1XB56_9BACL</name>